<reference evidence="2" key="1">
    <citation type="submission" date="2021-04" db="EMBL/GenBank/DDBJ databases">
        <title>Phylogenetic analysis of Acidobacteriaceae.</title>
        <authorList>
            <person name="Qiu L."/>
            <person name="Zhang Q."/>
        </authorList>
    </citation>
    <scope>NUCLEOTIDE SEQUENCE</scope>
    <source>
        <strain evidence="2">DSM 25168</strain>
    </source>
</reference>
<protein>
    <submittedName>
        <fullName evidence="2">Tetratricopeptide repeat protein</fullName>
    </submittedName>
</protein>
<dbReference type="AlphaFoldDB" id="A0A9J7BSD2"/>
<dbReference type="SUPFAM" id="SSF48452">
    <property type="entry name" value="TPR-like"/>
    <property type="match status" value="1"/>
</dbReference>
<keyword evidence="3" id="KW-1185">Reference proteome</keyword>
<dbReference type="PANTHER" id="PTHR44366">
    <property type="entry name" value="UDP-N-ACETYLGLUCOSAMINE--PEPTIDE N-ACETYLGLUCOSAMINYLTRANSFERASE 110 KDA SUBUNIT"/>
    <property type="match status" value="1"/>
</dbReference>
<dbReference type="KEGG" id="orp:MOP44_05985"/>
<organism evidence="2 3">
    <name type="scientific">Occallatibacter riparius</name>
    <dbReference type="NCBI Taxonomy" id="1002689"/>
    <lineage>
        <taxon>Bacteria</taxon>
        <taxon>Pseudomonadati</taxon>
        <taxon>Acidobacteriota</taxon>
        <taxon>Terriglobia</taxon>
        <taxon>Terriglobales</taxon>
        <taxon>Acidobacteriaceae</taxon>
        <taxon>Occallatibacter</taxon>
    </lineage>
</organism>
<dbReference type="InterPro" id="IPR019734">
    <property type="entry name" value="TPR_rpt"/>
</dbReference>
<name>A0A9J7BSD2_9BACT</name>
<proteinExistence type="predicted"/>
<accession>A0A9J7BSD2</accession>
<dbReference type="InterPro" id="IPR037919">
    <property type="entry name" value="OGT"/>
</dbReference>
<dbReference type="RefSeq" id="WP_260795037.1">
    <property type="nucleotide sequence ID" value="NZ_CP093313.1"/>
</dbReference>
<evidence type="ECO:0000313" key="2">
    <source>
        <dbReference type="EMBL" id="UWZ85489.1"/>
    </source>
</evidence>
<evidence type="ECO:0000313" key="3">
    <source>
        <dbReference type="Proteomes" id="UP001059380"/>
    </source>
</evidence>
<dbReference type="PROSITE" id="PS50005">
    <property type="entry name" value="TPR"/>
    <property type="match status" value="3"/>
</dbReference>
<dbReference type="GO" id="GO:0006493">
    <property type="term" value="P:protein O-linked glycosylation"/>
    <property type="evidence" value="ECO:0007669"/>
    <property type="project" value="InterPro"/>
</dbReference>
<dbReference type="PANTHER" id="PTHR44366:SF1">
    <property type="entry name" value="UDP-N-ACETYLGLUCOSAMINE--PEPTIDE N-ACETYLGLUCOSAMINYLTRANSFERASE 110 KDA SUBUNIT"/>
    <property type="match status" value="1"/>
</dbReference>
<dbReference type="Gene3D" id="1.25.40.10">
    <property type="entry name" value="Tetratricopeptide repeat domain"/>
    <property type="match status" value="2"/>
</dbReference>
<dbReference type="GO" id="GO:0097363">
    <property type="term" value="F:protein O-acetylglucosaminyltransferase activity"/>
    <property type="evidence" value="ECO:0007669"/>
    <property type="project" value="TreeGrafter"/>
</dbReference>
<feature type="repeat" description="TPR" evidence="1">
    <location>
        <begin position="131"/>
        <end position="164"/>
    </location>
</feature>
<dbReference type="SMART" id="SM00028">
    <property type="entry name" value="TPR"/>
    <property type="match status" value="4"/>
</dbReference>
<dbReference type="InterPro" id="IPR011990">
    <property type="entry name" value="TPR-like_helical_dom_sf"/>
</dbReference>
<evidence type="ECO:0000256" key="1">
    <source>
        <dbReference type="PROSITE-ProRule" id="PRU00339"/>
    </source>
</evidence>
<dbReference type="Pfam" id="PF13181">
    <property type="entry name" value="TPR_8"/>
    <property type="match status" value="1"/>
</dbReference>
<sequence>MAMAFSTAAFAKADPFAADVARADKIKIAQTAELKGDLARIHENFGDAAAFYKQAIRATPGEAKLYNKLGISYLQLHQFGPARKAFSQSVKYDPRFVNAYNNLGATEVLDKRYKAAIQHLKRALELDETRAPAHLNMAEAWAGLGQMDRAMTEYARALELDADILSGSLDGVQVRVSTPEQRGRVDYLIALAYARRGNFDGSLEYLSRARAEHFSGLSKVYEEKLFAPLWGDPRLEKIVKR</sequence>
<gene>
    <name evidence="2" type="ORF">MOP44_05985</name>
</gene>
<feature type="repeat" description="TPR" evidence="1">
    <location>
        <begin position="63"/>
        <end position="96"/>
    </location>
</feature>
<feature type="repeat" description="TPR" evidence="1">
    <location>
        <begin position="97"/>
        <end position="130"/>
    </location>
</feature>
<dbReference type="Pfam" id="PF13424">
    <property type="entry name" value="TPR_12"/>
    <property type="match status" value="1"/>
</dbReference>
<dbReference type="EMBL" id="CP093313">
    <property type="protein sequence ID" value="UWZ85489.1"/>
    <property type="molecule type" value="Genomic_DNA"/>
</dbReference>
<dbReference type="Proteomes" id="UP001059380">
    <property type="component" value="Chromosome"/>
</dbReference>
<keyword evidence="1" id="KW-0802">TPR repeat</keyword>